<dbReference type="InterPro" id="IPR018588">
    <property type="entry name" value="Dihaem_cytochrome-c"/>
</dbReference>
<evidence type="ECO:0008006" key="4">
    <source>
        <dbReference type="Google" id="ProtNLM"/>
    </source>
</evidence>
<dbReference type="OrthoDB" id="5296814at2"/>
<protein>
    <recommendedName>
        <fullName evidence="4">Diheme cytochrome c</fullName>
    </recommendedName>
</protein>
<dbReference type="Proteomes" id="UP000196005">
    <property type="component" value="Chromosome"/>
</dbReference>
<organism evidence="2 3">
    <name type="scientific">Sulfurospirillum diekertiae</name>
    <dbReference type="NCBI Taxonomy" id="1854492"/>
    <lineage>
        <taxon>Bacteria</taxon>
        <taxon>Pseudomonadati</taxon>
        <taxon>Campylobacterota</taxon>
        <taxon>Epsilonproteobacteria</taxon>
        <taxon>Campylobacterales</taxon>
        <taxon>Sulfurospirillaceae</taxon>
        <taxon>Sulfurospirillum</taxon>
    </lineage>
</organism>
<feature type="chain" id="PRO_5012756176" description="Diheme cytochrome c" evidence="1">
    <location>
        <begin position="19"/>
        <end position="152"/>
    </location>
</feature>
<dbReference type="AlphaFoldDB" id="A0A1Y0HP75"/>
<feature type="signal peptide" evidence="1">
    <location>
        <begin position="1"/>
        <end position="18"/>
    </location>
</feature>
<evidence type="ECO:0000313" key="2">
    <source>
        <dbReference type="EMBL" id="ARU49174.1"/>
    </source>
</evidence>
<reference evidence="3" key="1">
    <citation type="submission" date="2017-05" db="EMBL/GenBank/DDBJ databases">
        <title>Dechlorination kinetics govern the competition between two new strains of the genus Sulfurospirillum.</title>
        <authorList>
            <person name="Buttet G.F."/>
            <person name="Murray A.M."/>
            <person name="Goris T."/>
            <person name="Burion M."/>
            <person name="Lin B."/>
            <person name="Rolle M."/>
            <person name="Maillard J."/>
        </authorList>
    </citation>
    <scope>NUCLEOTIDE SEQUENCE [LARGE SCALE GENOMIC DNA]</scope>
    <source>
        <strain evidence="3">SL2-1</strain>
    </source>
</reference>
<proteinExistence type="predicted"/>
<dbReference type="RefSeq" id="WP_087438966.1">
    <property type="nucleotide sequence ID" value="NZ_CP021416.1"/>
</dbReference>
<dbReference type="Pfam" id="PF09626">
    <property type="entry name" value="DHC"/>
    <property type="match status" value="1"/>
</dbReference>
<evidence type="ECO:0000313" key="3">
    <source>
        <dbReference type="Proteomes" id="UP000196005"/>
    </source>
</evidence>
<gene>
    <name evidence="2" type="ORF">Sdiek1_2015</name>
</gene>
<name>A0A1Y0HP75_9BACT</name>
<keyword evidence="3" id="KW-1185">Reference proteome</keyword>
<accession>A0A1Y0HP75</accession>
<keyword evidence="1" id="KW-0732">Signal</keyword>
<evidence type="ECO:0000256" key="1">
    <source>
        <dbReference type="SAM" id="SignalP"/>
    </source>
</evidence>
<dbReference type="KEGG" id="suls:Sdiek1_2015"/>
<dbReference type="EMBL" id="CP021416">
    <property type="protein sequence ID" value="ARU49174.1"/>
    <property type="molecule type" value="Genomic_DNA"/>
</dbReference>
<sequence length="152" mass="16807">MKKILLMMTVLGLTFAFAGSVAPVNNALYQKECASCHFGYQPALLNKTSWEKVMENLSDHFGTDASLGKAEHDQILAYLISNAGSGKIAANNTSMRITESPKFIKEHREVPVRLIKQKEVGSLSNCSACHTLADQGNYSERAIKIPNYGRWE</sequence>